<feature type="chain" id="PRO_5045171160" evidence="2">
    <location>
        <begin position="23"/>
        <end position="321"/>
    </location>
</feature>
<organism evidence="3 4">
    <name type="scientific">Bradyrhizobium jicamae</name>
    <dbReference type="NCBI Taxonomy" id="280332"/>
    <lineage>
        <taxon>Bacteria</taxon>
        <taxon>Pseudomonadati</taxon>
        <taxon>Pseudomonadota</taxon>
        <taxon>Alphaproteobacteria</taxon>
        <taxon>Hyphomicrobiales</taxon>
        <taxon>Nitrobacteraceae</taxon>
        <taxon>Bradyrhizobium</taxon>
    </lineage>
</organism>
<name>A0ABS5FRT7_9BRAD</name>
<reference evidence="4" key="1">
    <citation type="journal article" date="2021" name="ISME J.">
        <title>Evolutionary origin and ecological implication of a unique nif island in free-living Bradyrhizobium lineages.</title>
        <authorList>
            <person name="Tao J."/>
        </authorList>
    </citation>
    <scope>NUCLEOTIDE SEQUENCE [LARGE SCALE GENOMIC DNA]</scope>
    <source>
        <strain evidence="4">SZCCT0434</strain>
    </source>
</reference>
<gene>
    <name evidence="3" type="ORF">JQ615_29490</name>
</gene>
<dbReference type="Proteomes" id="UP001315278">
    <property type="component" value="Unassembled WGS sequence"/>
</dbReference>
<dbReference type="CDD" id="cd13578">
    <property type="entry name" value="PBP2_Bug27"/>
    <property type="match status" value="1"/>
</dbReference>
<evidence type="ECO:0000313" key="4">
    <source>
        <dbReference type="Proteomes" id="UP001315278"/>
    </source>
</evidence>
<evidence type="ECO:0000256" key="1">
    <source>
        <dbReference type="ARBA" id="ARBA00006987"/>
    </source>
</evidence>
<dbReference type="InterPro" id="IPR005064">
    <property type="entry name" value="BUG"/>
</dbReference>
<keyword evidence="2" id="KW-0732">Signal</keyword>
<evidence type="ECO:0000256" key="2">
    <source>
        <dbReference type="SAM" id="SignalP"/>
    </source>
</evidence>
<dbReference type="PANTHER" id="PTHR42928">
    <property type="entry name" value="TRICARBOXYLATE-BINDING PROTEIN"/>
    <property type="match status" value="1"/>
</dbReference>
<proteinExistence type="inferred from homology"/>
<comment type="caution">
    <text evidence="3">The sequence shown here is derived from an EMBL/GenBank/DDBJ whole genome shotgun (WGS) entry which is preliminary data.</text>
</comment>
<dbReference type="Gene3D" id="3.40.190.10">
    <property type="entry name" value="Periplasmic binding protein-like II"/>
    <property type="match status" value="1"/>
</dbReference>
<dbReference type="RefSeq" id="WP_212397693.1">
    <property type="nucleotide sequence ID" value="NZ_JAFCJH010000040.1"/>
</dbReference>
<accession>A0ABS5FRT7</accession>
<keyword evidence="4" id="KW-1185">Reference proteome</keyword>
<dbReference type="EMBL" id="JAFCJH010000040">
    <property type="protein sequence ID" value="MBR0799512.1"/>
    <property type="molecule type" value="Genomic_DNA"/>
</dbReference>
<dbReference type="InterPro" id="IPR042100">
    <property type="entry name" value="Bug_dom1"/>
</dbReference>
<comment type="similarity">
    <text evidence="1">Belongs to the UPF0065 (bug) family.</text>
</comment>
<dbReference type="PIRSF" id="PIRSF017082">
    <property type="entry name" value="YflP"/>
    <property type="match status" value="1"/>
</dbReference>
<feature type="signal peptide" evidence="2">
    <location>
        <begin position="1"/>
        <end position="22"/>
    </location>
</feature>
<protein>
    <submittedName>
        <fullName evidence="3">Tripartite tricarboxylate transporter substrate binding protein</fullName>
    </submittedName>
</protein>
<dbReference type="Gene3D" id="3.40.190.150">
    <property type="entry name" value="Bordetella uptake gene, domain 1"/>
    <property type="match status" value="1"/>
</dbReference>
<dbReference type="PANTHER" id="PTHR42928:SF5">
    <property type="entry name" value="BLR1237 PROTEIN"/>
    <property type="match status" value="1"/>
</dbReference>
<dbReference type="Pfam" id="PF03401">
    <property type="entry name" value="TctC"/>
    <property type="match status" value="1"/>
</dbReference>
<evidence type="ECO:0000313" key="3">
    <source>
        <dbReference type="EMBL" id="MBR0799512.1"/>
    </source>
</evidence>
<sequence length="321" mass="34103">MKRRTFIAGTVALLSTPGIVRAQAYPARPVRIIVPFGPGGNADVFGRIIAQKLSEEFGEQFYVENVSGAGGNIGVGRAAQAAPDGYTVLVSPPSFVINPALYDRVPYDARTSFDAVTLAVSTTVVLAVHPSVPAQTLGELVALIRNNAGKYNYATAGVGSPGHIVGEMLRQSLSLDLVHIPYNSAGLAIGSTVAGHTTICLAAPAPIVPQVKDGNLRALAVAYSRRLQALADVPTTAEAGYPDIEFDNWFGVFVPAGTHEDIIAVLHREIVKSMMLPDVRARLLTLGFEPVGSAPTEFSRQVEIEVEKWARVIRAANIKPE</sequence>